<dbReference type="Pfam" id="PF15901">
    <property type="entry name" value="Sortilin_C"/>
    <property type="match status" value="1"/>
</dbReference>
<feature type="region of interest" description="Disordered" evidence="3">
    <location>
        <begin position="353"/>
        <end position="413"/>
    </location>
</feature>
<keyword evidence="2" id="KW-0325">Glycoprotein</keyword>
<dbReference type="PANTHER" id="PTHR12106:SF23">
    <property type="entry name" value="SORTILIN"/>
    <property type="match status" value="1"/>
</dbReference>
<evidence type="ECO:0000256" key="2">
    <source>
        <dbReference type="ARBA" id="ARBA00023180"/>
    </source>
</evidence>
<feature type="transmembrane region" description="Helical" evidence="4">
    <location>
        <begin position="283"/>
        <end position="304"/>
    </location>
</feature>
<evidence type="ECO:0000256" key="3">
    <source>
        <dbReference type="SAM" id="MobiDB-lite"/>
    </source>
</evidence>
<dbReference type="Gene3D" id="2.10.70.80">
    <property type="match status" value="1"/>
</dbReference>
<dbReference type="Gene3D" id="3.30.60.270">
    <property type="match status" value="1"/>
</dbReference>
<evidence type="ECO:0000313" key="6">
    <source>
        <dbReference type="EMBL" id="KAH3892205.1"/>
    </source>
</evidence>
<evidence type="ECO:0000256" key="4">
    <source>
        <dbReference type="SAM" id="Phobius"/>
    </source>
</evidence>
<proteinExistence type="predicted"/>
<name>A0A9D4NB26_DREPO</name>
<keyword evidence="4" id="KW-0472">Membrane</keyword>
<dbReference type="InterPro" id="IPR006581">
    <property type="entry name" value="VPS10"/>
</dbReference>
<dbReference type="AlphaFoldDB" id="A0A9D4NB26"/>
<gene>
    <name evidence="6" type="ORF">DPMN_016319</name>
</gene>
<keyword evidence="4" id="KW-1133">Transmembrane helix</keyword>
<reference evidence="6" key="1">
    <citation type="journal article" date="2019" name="bioRxiv">
        <title>The Genome of the Zebra Mussel, Dreissena polymorpha: A Resource for Invasive Species Research.</title>
        <authorList>
            <person name="McCartney M.A."/>
            <person name="Auch B."/>
            <person name="Kono T."/>
            <person name="Mallez S."/>
            <person name="Zhang Y."/>
            <person name="Obille A."/>
            <person name="Becker A."/>
            <person name="Abrahante J.E."/>
            <person name="Garbe J."/>
            <person name="Badalamenti J.P."/>
            <person name="Herman A."/>
            <person name="Mangelson H."/>
            <person name="Liachko I."/>
            <person name="Sullivan S."/>
            <person name="Sone E.D."/>
            <person name="Koren S."/>
            <person name="Silverstein K.A.T."/>
            <person name="Beckman K.B."/>
            <person name="Gohl D.M."/>
        </authorList>
    </citation>
    <scope>NUCLEOTIDE SEQUENCE</scope>
    <source>
        <strain evidence="6">Duluth1</strain>
        <tissue evidence="6">Whole animal</tissue>
    </source>
</reference>
<dbReference type="InterPro" id="IPR031778">
    <property type="entry name" value="Sortilin_N"/>
</dbReference>
<organism evidence="6 7">
    <name type="scientific">Dreissena polymorpha</name>
    <name type="common">Zebra mussel</name>
    <name type="synonym">Mytilus polymorpha</name>
    <dbReference type="NCBI Taxonomy" id="45954"/>
    <lineage>
        <taxon>Eukaryota</taxon>
        <taxon>Metazoa</taxon>
        <taxon>Spiralia</taxon>
        <taxon>Lophotrochozoa</taxon>
        <taxon>Mollusca</taxon>
        <taxon>Bivalvia</taxon>
        <taxon>Autobranchia</taxon>
        <taxon>Heteroconchia</taxon>
        <taxon>Euheterodonta</taxon>
        <taxon>Imparidentia</taxon>
        <taxon>Neoheterodontei</taxon>
        <taxon>Myida</taxon>
        <taxon>Dreissenoidea</taxon>
        <taxon>Dreissenidae</taxon>
        <taxon>Dreissena</taxon>
    </lineage>
</organism>
<dbReference type="EMBL" id="JAIWYP010000001">
    <property type="protein sequence ID" value="KAH3892205.1"/>
    <property type="molecule type" value="Genomic_DNA"/>
</dbReference>
<keyword evidence="4" id="KW-0812">Transmembrane</keyword>
<dbReference type="InterPro" id="IPR050310">
    <property type="entry name" value="VPS10-sortilin"/>
</dbReference>
<dbReference type="GO" id="GO:0016050">
    <property type="term" value="P:vesicle organization"/>
    <property type="evidence" value="ECO:0007669"/>
    <property type="project" value="TreeGrafter"/>
</dbReference>
<dbReference type="Proteomes" id="UP000828390">
    <property type="component" value="Unassembled WGS sequence"/>
</dbReference>
<feature type="domain" description="VPS10" evidence="5">
    <location>
        <begin position="1"/>
        <end position="256"/>
    </location>
</feature>
<dbReference type="SUPFAM" id="SSF110296">
    <property type="entry name" value="Oligoxyloglucan reducing end-specific cellobiohydrolase"/>
    <property type="match status" value="1"/>
</dbReference>
<keyword evidence="7" id="KW-1185">Reference proteome</keyword>
<dbReference type="GO" id="GO:0005794">
    <property type="term" value="C:Golgi apparatus"/>
    <property type="evidence" value="ECO:0007669"/>
    <property type="project" value="TreeGrafter"/>
</dbReference>
<dbReference type="GO" id="GO:0005829">
    <property type="term" value="C:cytosol"/>
    <property type="evidence" value="ECO:0007669"/>
    <property type="project" value="GOC"/>
</dbReference>
<accession>A0A9D4NB26</accession>
<sequence length="413" mass="46251">MAHGHVADALQVTKPDVYISTDGGYSWSMTLSGPHYYQIGDHGGLLVAVSKDEPNPQIIKFSTDEGQCWHEYKFTDEKLNFTGLLTEPEGKSSVVMLWGYHSKTKKWRVHVINFRDIIKRKCGDGDYESWLSHSSHRSTEGASTAGCLLGVRETFYRLKKDSLCYNGYDHVVVNTSVPCTCTREDYECDYAYYRPGGSDDCVKEKEFKGPEIDICLHGHEEKLVSEGYRKIPGDRCKDGFKPTSKLIDLNLQCDEYGQSLVRKDETAPQTENQPNGFSKGVKVLAMVIVIAILALASVMGVYFVRKFILLRRNKTVYSYSRLGQNETHGLMHADDDDDDDEGDLSQSLDKALAASQVKYQDSDEELTTSKLPSTATKPAPKRSQPNGSAHPVPKHDTNPFTGYHDDSDDDMLS</sequence>
<comment type="caution">
    <text evidence="6">The sequence shown here is derived from an EMBL/GenBank/DDBJ whole genome shotgun (WGS) entry which is preliminary data.</text>
</comment>
<dbReference type="GO" id="GO:0016020">
    <property type="term" value="C:membrane"/>
    <property type="evidence" value="ECO:0007669"/>
    <property type="project" value="InterPro"/>
</dbReference>
<evidence type="ECO:0000313" key="7">
    <source>
        <dbReference type="Proteomes" id="UP000828390"/>
    </source>
</evidence>
<evidence type="ECO:0000259" key="5">
    <source>
        <dbReference type="SMART" id="SM00602"/>
    </source>
</evidence>
<reference evidence="6" key="2">
    <citation type="submission" date="2020-11" db="EMBL/GenBank/DDBJ databases">
        <authorList>
            <person name="McCartney M.A."/>
            <person name="Auch B."/>
            <person name="Kono T."/>
            <person name="Mallez S."/>
            <person name="Becker A."/>
            <person name="Gohl D.M."/>
            <person name="Silverstein K.A.T."/>
            <person name="Koren S."/>
            <person name="Bechman K.B."/>
            <person name="Herman A."/>
            <person name="Abrahante J.E."/>
            <person name="Garbe J."/>
        </authorList>
    </citation>
    <scope>NUCLEOTIDE SEQUENCE</scope>
    <source>
        <strain evidence="6">Duluth1</strain>
        <tissue evidence="6">Whole animal</tissue>
    </source>
</reference>
<dbReference type="PANTHER" id="PTHR12106">
    <property type="entry name" value="SORTILIN RELATED"/>
    <property type="match status" value="1"/>
</dbReference>
<dbReference type="GO" id="GO:0006897">
    <property type="term" value="P:endocytosis"/>
    <property type="evidence" value="ECO:0007669"/>
    <property type="project" value="TreeGrafter"/>
</dbReference>
<evidence type="ECO:0000256" key="1">
    <source>
        <dbReference type="ARBA" id="ARBA00022737"/>
    </source>
</evidence>
<keyword evidence="1" id="KW-0677">Repeat</keyword>
<dbReference type="InterPro" id="IPR031777">
    <property type="entry name" value="Sortilin_C"/>
</dbReference>
<dbReference type="GO" id="GO:0006895">
    <property type="term" value="P:Golgi to endosome transport"/>
    <property type="evidence" value="ECO:0007669"/>
    <property type="project" value="TreeGrafter"/>
</dbReference>
<dbReference type="Pfam" id="PF15902">
    <property type="entry name" value="Sortilin-Vps10"/>
    <property type="match status" value="1"/>
</dbReference>
<protein>
    <recommendedName>
        <fullName evidence="5">VPS10 domain-containing protein</fullName>
    </recommendedName>
</protein>
<dbReference type="SMART" id="SM00602">
    <property type="entry name" value="VPS10"/>
    <property type="match status" value="1"/>
</dbReference>